<proteinExistence type="predicted"/>
<dbReference type="Proteomes" id="UP001501752">
    <property type="component" value="Unassembled WGS sequence"/>
</dbReference>
<feature type="transmembrane region" description="Helical" evidence="2">
    <location>
        <begin position="107"/>
        <end position="131"/>
    </location>
</feature>
<accession>A0ABP9DK19</accession>
<keyword evidence="2" id="KW-0472">Membrane</keyword>
<comment type="caution">
    <text evidence="3">The sequence shown here is derived from an EMBL/GenBank/DDBJ whole genome shotgun (WGS) entry which is preliminary data.</text>
</comment>
<evidence type="ECO:0008006" key="5">
    <source>
        <dbReference type="Google" id="ProtNLM"/>
    </source>
</evidence>
<name>A0ABP9DK19_9ACTN</name>
<reference evidence="4" key="1">
    <citation type="journal article" date="2019" name="Int. J. Syst. Evol. Microbiol.">
        <title>The Global Catalogue of Microorganisms (GCM) 10K type strain sequencing project: providing services to taxonomists for standard genome sequencing and annotation.</title>
        <authorList>
            <consortium name="The Broad Institute Genomics Platform"/>
            <consortium name="The Broad Institute Genome Sequencing Center for Infectious Disease"/>
            <person name="Wu L."/>
            <person name="Ma J."/>
        </authorList>
    </citation>
    <scope>NUCLEOTIDE SEQUENCE [LARGE SCALE GENOMIC DNA]</scope>
    <source>
        <strain evidence="4">JCM 13006</strain>
    </source>
</reference>
<dbReference type="RefSeq" id="WP_345697151.1">
    <property type="nucleotide sequence ID" value="NZ_BAABIS010000001.1"/>
</dbReference>
<feature type="compositionally biased region" description="Low complexity" evidence="1">
    <location>
        <begin position="63"/>
        <end position="77"/>
    </location>
</feature>
<keyword evidence="4" id="KW-1185">Reference proteome</keyword>
<gene>
    <name evidence="3" type="ORF">GCM10023235_27960</name>
</gene>
<evidence type="ECO:0000256" key="1">
    <source>
        <dbReference type="SAM" id="MobiDB-lite"/>
    </source>
</evidence>
<dbReference type="SUPFAM" id="SSF103473">
    <property type="entry name" value="MFS general substrate transporter"/>
    <property type="match status" value="1"/>
</dbReference>
<feature type="transmembrane region" description="Helical" evidence="2">
    <location>
        <begin position="250"/>
        <end position="269"/>
    </location>
</feature>
<feature type="transmembrane region" description="Helical" evidence="2">
    <location>
        <begin position="307"/>
        <end position="327"/>
    </location>
</feature>
<protein>
    <recommendedName>
        <fullName evidence="5">MFS transporter</fullName>
    </recommendedName>
</protein>
<dbReference type="InterPro" id="IPR036259">
    <property type="entry name" value="MFS_trans_sf"/>
</dbReference>
<feature type="transmembrane region" description="Helical" evidence="2">
    <location>
        <begin position="276"/>
        <end position="301"/>
    </location>
</feature>
<dbReference type="EMBL" id="BAABIS010000001">
    <property type="protein sequence ID" value="GAA4849457.1"/>
    <property type="molecule type" value="Genomic_DNA"/>
</dbReference>
<dbReference type="Gene3D" id="1.20.1250.20">
    <property type="entry name" value="MFS general substrate transporter like domains"/>
    <property type="match status" value="1"/>
</dbReference>
<feature type="transmembrane region" description="Helical" evidence="2">
    <location>
        <begin position="334"/>
        <end position="358"/>
    </location>
</feature>
<feature type="compositionally biased region" description="Basic residues" evidence="1">
    <location>
        <begin position="53"/>
        <end position="62"/>
    </location>
</feature>
<sequence length="421" mass="41043">MADRADPAVAAVRGGSAGLSDSAAPSCPGGRFGGAAPAAAVRGGSAGTPGAARRLRRARRTSRTGGSPFLPGPAATAGRRARTGLGLLALGFTLAAVAAAVPAVPLLVVGCLLGGLGAGTATAAAATGIAAAPDPHRVTVRGLLTTSAAASALYLLLPHLGPSAALPFAALALSALAAVPFTRTAGRTPTPTPVSRAAAPRSGPAAGSRLRGTVLAGTLAVWSMAQNALWGVSGRLGVEQVGLDEQFLGLVFASALGGGLLGVLAAGAIGLRLGRAVPICFGTLTIAGCAALTGTAVTAVPFTAGELVWNLCYPFVFSHLIGAAAALDRSGRWAVLAGAASSFGVAWGPLVGASLVAASGYPGLGAVLAGLLAVTAVPLTLVARRRTPPPAPVPVPVIRIPAQRRSQAAESARHPQAALRG</sequence>
<feature type="compositionally biased region" description="Low complexity" evidence="1">
    <location>
        <begin position="38"/>
        <end position="52"/>
    </location>
</feature>
<keyword evidence="2" id="KW-0812">Transmembrane</keyword>
<evidence type="ECO:0000256" key="2">
    <source>
        <dbReference type="SAM" id="Phobius"/>
    </source>
</evidence>
<feature type="transmembrane region" description="Helical" evidence="2">
    <location>
        <begin position="84"/>
        <end position="101"/>
    </location>
</feature>
<evidence type="ECO:0000313" key="4">
    <source>
        <dbReference type="Proteomes" id="UP001501752"/>
    </source>
</evidence>
<keyword evidence="2" id="KW-1133">Transmembrane helix</keyword>
<organism evidence="3 4">
    <name type="scientific">Kitasatospora terrestris</name>
    <dbReference type="NCBI Taxonomy" id="258051"/>
    <lineage>
        <taxon>Bacteria</taxon>
        <taxon>Bacillati</taxon>
        <taxon>Actinomycetota</taxon>
        <taxon>Actinomycetes</taxon>
        <taxon>Kitasatosporales</taxon>
        <taxon>Streptomycetaceae</taxon>
        <taxon>Kitasatospora</taxon>
    </lineage>
</organism>
<feature type="transmembrane region" description="Helical" evidence="2">
    <location>
        <begin position="364"/>
        <end position="383"/>
    </location>
</feature>
<feature type="transmembrane region" description="Helical" evidence="2">
    <location>
        <begin position="163"/>
        <end position="181"/>
    </location>
</feature>
<evidence type="ECO:0000313" key="3">
    <source>
        <dbReference type="EMBL" id="GAA4849457.1"/>
    </source>
</evidence>
<feature type="region of interest" description="Disordered" evidence="1">
    <location>
        <begin position="38"/>
        <end position="77"/>
    </location>
</feature>